<comment type="cofactor">
    <cofactor evidence="8">
        <name>FMN</name>
        <dbReference type="ChEBI" id="CHEBI:58210"/>
    </cofactor>
    <text evidence="8">Binds 1 FMN per subunit.</text>
</comment>
<keyword evidence="5 7" id="KW-0560">Oxidoreductase</keyword>
<feature type="domain" description="Nitroreductase" evidence="9">
    <location>
        <begin position="7"/>
        <end position="168"/>
    </location>
</feature>
<feature type="binding site" description="in other chain" evidence="8">
    <location>
        <begin position="137"/>
        <end position="139"/>
    </location>
    <ligand>
        <name>FMN</name>
        <dbReference type="ChEBI" id="CHEBI:58210"/>
        <note>ligand shared between dimeric partners</note>
    </ligand>
</feature>
<comment type="caution">
    <text evidence="10">The sequence shown here is derived from an EMBL/GenBank/DDBJ whole genome shotgun (WGS) entry which is preliminary data.</text>
</comment>
<dbReference type="EC" id="1.-.-.-" evidence="7"/>
<dbReference type="EMBL" id="BAUU01000001">
    <property type="protein sequence ID" value="GAE28870.1"/>
    <property type="molecule type" value="Genomic_DNA"/>
</dbReference>
<keyword evidence="3 7" id="KW-0288">FMN</keyword>
<dbReference type="Pfam" id="PF00881">
    <property type="entry name" value="Nitroreductase"/>
    <property type="match status" value="1"/>
</dbReference>
<dbReference type="CDD" id="cd02135">
    <property type="entry name" value="YdjA-like"/>
    <property type="match status" value="1"/>
</dbReference>
<reference evidence="10" key="1">
    <citation type="journal article" date="2014" name="Genome Announc.">
        <title>Draft Genome Sequences of Three Alkaliphilic Bacillus Strains, Bacillus wakoensis JCM 9140T, Bacillus akibai JCM 9157T, and Bacillus hemicellulosilyticus JCM 9152T.</title>
        <authorList>
            <person name="Yuki M."/>
            <person name="Oshima K."/>
            <person name="Suda W."/>
            <person name="Oshida Y."/>
            <person name="Kitamura K."/>
            <person name="Iida T."/>
            <person name="Hattori M."/>
            <person name="Ohkuma M."/>
        </authorList>
    </citation>
    <scope>NUCLEOTIDE SEQUENCE [LARGE SCALE GENOMIC DNA]</scope>
    <source>
        <strain evidence="10">JCM 9152</strain>
    </source>
</reference>
<dbReference type="InterPro" id="IPR026021">
    <property type="entry name" value="YdjA-like"/>
</dbReference>
<evidence type="ECO:0000313" key="10">
    <source>
        <dbReference type="EMBL" id="GAE28870.1"/>
    </source>
</evidence>
<dbReference type="Proteomes" id="UP000018895">
    <property type="component" value="Unassembled WGS sequence"/>
</dbReference>
<dbReference type="Gene3D" id="3.40.109.10">
    <property type="entry name" value="NADH Oxidase"/>
    <property type="match status" value="1"/>
</dbReference>
<evidence type="ECO:0000256" key="7">
    <source>
        <dbReference type="PIRNR" id="PIRNR000232"/>
    </source>
</evidence>
<evidence type="ECO:0000256" key="3">
    <source>
        <dbReference type="ARBA" id="ARBA00022643"/>
    </source>
</evidence>
<dbReference type="InterPro" id="IPR052530">
    <property type="entry name" value="NAD(P)H_nitroreductase"/>
</dbReference>
<evidence type="ECO:0000256" key="1">
    <source>
        <dbReference type="ARBA" id="ARBA00007118"/>
    </source>
</evidence>
<protein>
    <recommendedName>
        <fullName evidence="7">Putative NAD(P)H nitroreductase</fullName>
        <ecNumber evidence="7">1.-.-.-</ecNumber>
    </recommendedName>
</protein>
<dbReference type="OrthoDB" id="9804207at2"/>
<keyword evidence="6 7" id="KW-0520">NAD</keyword>
<feature type="binding site" description="in other chain" evidence="8">
    <location>
        <begin position="10"/>
        <end position="12"/>
    </location>
    <ligand>
        <name>FMN</name>
        <dbReference type="ChEBI" id="CHEBI:58210"/>
        <note>ligand shared between dimeric partners</note>
    </ligand>
</feature>
<dbReference type="STRING" id="1236971.JCM9152_207"/>
<feature type="binding site" evidence="8">
    <location>
        <position position="39"/>
    </location>
    <ligand>
        <name>FMN</name>
        <dbReference type="ChEBI" id="CHEBI:58210"/>
        <note>ligand shared between dimeric partners</note>
    </ligand>
</feature>
<evidence type="ECO:0000256" key="2">
    <source>
        <dbReference type="ARBA" id="ARBA00022630"/>
    </source>
</evidence>
<name>W4QA34_9BACI</name>
<comment type="similarity">
    <text evidence="1 7">Belongs to the nitroreductase family.</text>
</comment>
<dbReference type="PANTHER" id="PTHR43821:SF1">
    <property type="entry name" value="NAD(P)H NITROREDUCTASE YDJA-RELATED"/>
    <property type="match status" value="1"/>
</dbReference>
<evidence type="ECO:0000313" key="11">
    <source>
        <dbReference type="Proteomes" id="UP000018895"/>
    </source>
</evidence>
<keyword evidence="2 7" id="KW-0285">Flavoprotein</keyword>
<evidence type="ECO:0000256" key="5">
    <source>
        <dbReference type="ARBA" id="ARBA00023002"/>
    </source>
</evidence>
<dbReference type="PANTHER" id="PTHR43821">
    <property type="entry name" value="NAD(P)H NITROREDUCTASE YDJA-RELATED"/>
    <property type="match status" value="1"/>
</dbReference>
<evidence type="ECO:0000256" key="4">
    <source>
        <dbReference type="ARBA" id="ARBA00022857"/>
    </source>
</evidence>
<evidence type="ECO:0000256" key="6">
    <source>
        <dbReference type="ARBA" id="ARBA00023027"/>
    </source>
</evidence>
<dbReference type="RefSeq" id="WP_035339861.1">
    <property type="nucleotide sequence ID" value="NZ_BAUU01000001.1"/>
</dbReference>
<gene>
    <name evidence="10" type="ORF">JCM9152_207</name>
</gene>
<keyword evidence="4 7" id="KW-0521">NADP</keyword>
<evidence type="ECO:0000256" key="8">
    <source>
        <dbReference type="PIRSR" id="PIRSR000232-1"/>
    </source>
</evidence>
<dbReference type="SUPFAM" id="SSF55469">
    <property type="entry name" value="FMN-dependent nitroreductase-like"/>
    <property type="match status" value="1"/>
</dbReference>
<dbReference type="InterPro" id="IPR029479">
    <property type="entry name" value="Nitroreductase"/>
</dbReference>
<dbReference type="InterPro" id="IPR000415">
    <property type="entry name" value="Nitroreductase-like"/>
</dbReference>
<keyword evidence="11" id="KW-1185">Reference proteome</keyword>
<dbReference type="AlphaFoldDB" id="W4QA34"/>
<sequence>MDLKKAIETRRSIGIVKQDPVPQKLIEEALDAATYAPNHYRTEPWRFFVLEGDARKRFGDVLAKIAQSEMKEPLSATDQLKLEREKEKPLRAPIIIAVAVEPSDKKNVIVQEEYAAVDAAVQNMLLTLHSAGLGAVWRTGPVCYHDKVKSFFRLSEKGDMIGFIYVGYPAMEPKEKPKCDYKKYTEWLS</sequence>
<accession>W4QA34</accession>
<dbReference type="GO" id="GO:0016491">
    <property type="term" value="F:oxidoreductase activity"/>
    <property type="evidence" value="ECO:0007669"/>
    <property type="project" value="UniProtKB-UniRule"/>
</dbReference>
<dbReference type="PIRSF" id="PIRSF000232">
    <property type="entry name" value="YdjA"/>
    <property type="match status" value="1"/>
</dbReference>
<proteinExistence type="inferred from homology"/>
<organism evidence="10 11">
    <name type="scientific">Halalkalibacter hemicellulosilyticusJCM 9152</name>
    <dbReference type="NCBI Taxonomy" id="1236971"/>
    <lineage>
        <taxon>Bacteria</taxon>
        <taxon>Bacillati</taxon>
        <taxon>Bacillota</taxon>
        <taxon>Bacilli</taxon>
        <taxon>Bacillales</taxon>
        <taxon>Bacillaceae</taxon>
        <taxon>Halalkalibacter</taxon>
    </lineage>
</organism>
<evidence type="ECO:0000259" key="9">
    <source>
        <dbReference type="Pfam" id="PF00881"/>
    </source>
</evidence>